<dbReference type="Gene3D" id="3.40.30.10">
    <property type="entry name" value="Glutaredoxin"/>
    <property type="match status" value="1"/>
</dbReference>
<dbReference type="PROSITE" id="PS51352">
    <property type="entry name" value="THIOREDOXIN_2"/>
    <property type="match status" value="1"/>
</dbReference>
<dbReference type="EMBL" id="JAPDNS010000002">
    <property type="protein sequence ID" value="MCW3486941.1"/>
    <property type="molecule type" value="Genomic_DNA"/>
</dbReference>
<reference evidence="4 5" key="1">
    <citation type="submission" date="2022-10" db="EMBL/GenBank/DDBJ databases">
        <title>Chitinophaga nivalis PC15 sp. nov., isolated from Pyeongchang county, South Korea.</title>
        <authorList>
            <person name="Trinh H.N."/>
        </authorList>
    </citation>
    <scope>NUCLEOTIDE SEQUENCE [LARGE SCALE GENOMIC DNA]</scope>
    <source>
        <strain evidence="4 5">PC14</strain>
    </source>
</reference>
<feature type="chain" id="PRO_5045367628" evidence="1">
    <location>
        <begin position="18"/>
        <end position="228"/>
    </location>
</feature>
<gene>
    <name evidence="4" type="ORF">OL497_23795</name>
</gene>
<dbReference type="CDD" id="cd00158">
    <property type="entry name" value="RHOD"/>
    <property type="match status" value="1"/>
</dbReference>
<dbReference type="CDD" id="cd02947">
    <property type="entry name" value="TRX_family"/>
    <property type="match status" value="1"/>
</dbReference>
<evidence type="ECO:0000259" key="2">
    <source>
        <dbReference type="PROSITE" id="PS50206"/>
    </source>
</evidence>
<proteinExistence type="predicted"/>
<feature type="domain" description="Thioredoxin" evidence="3">
    <location>
        <begin position="123"/>
        <end position="228"/>
    </location>
</feature>
<dbReference type="Pfam" id="PF00085">
    <property type="entry name" value="Thioredoxin"/>
    <property type="match status" value="1"/>
</dbReference>
<evidence type="ECO:0000313" key="5">
    <source>
        <dbReference type="Proteomes" id="UP001207742"/>
    </source>
</evidence>
<dbReference type="Gene3D" id="3.40.250.10">
    <property type="entry name" value="Rhodanese-like domain"/>
    <property type="match status" value="1"/>
</dbReference>
<dbReference type="InterPro" id="IPR036873">
    <property type="entry name" value="Rhodanese-like_dom_sf"/>
</dbReference>
<dbReference type="InterPro" id="IPR052367">
    <property type="entry name" value="Thiosulfate_ST/Rhodanese-like"/>
</dbReference>
<dbReference type="PANTHER" id="PTHR45431:SF3">
    <property type="entry name" value="RHODANESE-LIKE DOMAIN-CONTAINING PROTEIN 15, CHLOROPLASTIC"/>
    <property type="match status" value="1"/>
</dbReference>
<dbReference type="InterPro" id="IPR013766">
    <property type="entry name" value="Thioredoxin_domain"/>
</dbReference>
<dbReference type="PANTHER" id="PTHR45431">
    <property type="entry name" value="RHODANESE-LIKE DOMAIN-CONTAINING PROTEIN 15, CHLOROPLASTIC"/>
    <property type="match status" value="1"/>
</dbReference>
<dbReference type="InterPro" id="IPR036249">
    <property type="entry name" value="Thioredoxin-like_sf"/>
</dbReference>
<evidence type="ECO:0000256" key="1">
    <source>
        <dbReference type="SAM" id="SignalP"/>
    </source>
</evidence>
<organism evidence="4 5">
    <name type="scientific">Chitinophaga nivalis</name>
    <dbReference type="NCBI Taxonomy" id="2991709"/>
    <lineage>
        <taxon>Bacteria</taxon>
        <taxon>Pseudomonadati</taxon>
        <taxon>Bacteroidota</taxon>
        <taxon>Chitinophagia</taxon>
        <taxon>Chitinophagales</taxon>
        <taxon>Chitinophagaceae</taxon>
        <taxon>Chitinophaga</taxon>
    </lineage>
</organism>
<keyword evidence="1" id="KW-0732">Signal</keyword>
<accession>A0ABT3ISJ1</accession>
<dbReference type="Pfam" id="PF00581">
    <property type="entry name" value="Rhodanese"/>
    <property type="match status" value="1"/>
</dbReference>
<protein>
    <submittedName>
        <fullName evidence="4">Thioredoxin domain-containing protein</fullName>
    </submittedName>
</protein>
<name>A0ABT3ISJ1_9BACT</name>
<dbReference type="InterPro" id="IPR001763">
    <property type="entry name" value="Rhodanese-like_dom"/>
</dbReference>
<dbReference type="SUPFAM" id="SSF52833">
    <property type="entry name" value="Thioredoxin-like"/>
    <property type="match status" value="1"/>
</dbReference>
<dbReference type="PROSITE" id="PS50206">
    <property type="entry name" value="RHODANESE_3"/>
    <property type="match status" value="1"/>
</dbReference>
<feature type="domain" description="Rhodanese" evidence="2">
    <location>
        <begin position="33"/>
        <end position="124"/>
    </location>
</feature>
<keyword evidence="5" id="KW-1185">Reference proteome</keyword>
<feature type="signal peptide" evidence="1">
    <location>
        <begin position="1"/>
        <end position="17"/>
    </location>
</feature>
<evidence type="ECO:0000259" key="3">
    <source>
        <dbReference type="PROSITE" id="PS51352"/>
    </source>
</evidence>
<dbReference type="RefSeq" id="WP_264733756.1">
    <property type="nucleotide sequence ID" value="NZ_JAPDNR010000001.1"/>
</dbReference>
<sequence length="228" mass="25546">MYRFLLALLLSSSTLLAQQQTSVDAVTFAKGIQQPGIQVFDVRTAGEFNTGHLPDALQADYTKKTEFNERVQYLNKTKPVYVYCLSGGRSSAAARWMRENGFQQVVELEGGINAWKQAGEPLTGVSEKKPQMSVATYEKAIQQKGWVLTDVGATWCPPCRQMEPVLEKFLRENKQVTLVKVDGGNDVELMKAIDAKGLPTFILYKDGKEVWRKQGVVELRVLTEALQR</sequence>
<dbReference type="Proteomes" id="UP001207742">
    <property type="component" value="Unassembled WGS sequence"/>
</dbReference>
<evidence type="ECO:0000313" key="4">
    <source>
        <dbReference type="EMBL" id="MCW3486941.1"/>
    </source>
</evidence>
<dbReference type="SUPFAM" id="SSF52821">
    <property type="entry name" value="Rhodanese/Cell cycle control phosphatase"/>
    <property type="match status" value="1"/>
</dbReference>
<dbReference type="SMART" id="SM00450">
    <property type="entry name" value="RHOD"/>
    <property type="match status" value="1"/>
</dbReference>
<comment type="caution">
    <text evidence="4">The sequence shown here is derived from an EMBL/GenBank/DDBJ whole genome shotgun (WGS) entry which is preliminary data.</text>
</comment>